<keyword evidence="3" id="KW-1185">Reference proteome</keyword>
<dbReference type="OrthoDB" id="9979068at2"/>
<reference evidence="2 3" key="1">
    <citation type="submission" date="2017-10" db="EMBL/GenBank/DDBJ databases">
        <title>Paenichitinophaga pekingensis gen. nov., sp. nov., isolated from activated sludge.</title>
        <authorList>
            <person name="Jin D."/>
            <person name="Kong X."/>
            <person name="Deng Y."/>
            <person name="Bai Z."/>
        </authorList>
    </citation>
    <scope>NUCLEOTIDE SEQUENCE [LARGE SCALE GENOMIC DNA]</scope>
    <source>
        <strain evidence="2 3">13</strain>
    </source>
</reference>
<dbReference type="EMBL" id="CP023777">
    <property type="protein sequence ID" value="ATL47734.1"/>
    <property type="molecule type" value="Genomic_DNA"/>
</dbReference>
<organism evidence="2 3">
    <name type="scientific">Chitinophaga caeni</name>
    <dbReference type="NCBI Taxonomy" id="2029983"/>
    <lineage>
        <taxon>Bacteria</taxon>
        <taxon>Pseudomonadati</taxon>
        <taxon>Bacteroidota</taxon>
        <taxon>Chitinophagia</taxon>
        <taxon>Chitinophagales</taxon>
        <taxon>Chitinophagaceae</taxon>
        <taxon>Chitinophaga</taxon>
    </lineage>
</organism>
<name>A0A291QV61_9BACT</name>
<dbReference type="AlphaFoldDB" id="A0A291QV61"/>
<protein>
    <recommendedName>
        <fullName evidence="4">Lipoprotein</fullName>
    </recommendedName>
</protein>
<dbReference type="KEGG" id="cbae:COR50_11475"/>
<keyword evidence="1" id="KW-0472">Membrane</keyword>
<feature type="transmembrane region" description="Helical" evidence="1">
    <location>
        <begin position="6"/>
        <end position="24"/>
    </location>
</feature>
<evidence type="ECO:0000256" key="1">
    <source>
        <dbReference type="SAM" id="Phobius"/>
    </source>
</evidence>
<sequence>MFNRTSISIFSAISFIFIISCYACSRHSGSGKSTELTTAEDSILQKIRSQDSNFIYTAEWKQFELPGNDYLKKVFLDEGQLTAAGLILYTCSIIKESRQWTILYQYKRKDGLTGQGNAQGESAKKLIHFFQVCDSVQCITTVFENDKRILNKLVNAKGQQPFPGGKEEGELF</sequence>
<keyword evidence="1" id="KW-0812">Transmembrane</keyword>
<keyword evidence="1" id="KW-1133">Transmembrane helix</keyword>
<gene>
    <name evidence="2" type="ORF">COR50_11475</name>
</gene>
<accession>A0A291QV61</accession>
<dbReference type="Proteomes" id="UP000220133">
    <property type="component" value="Chromosome"/>
</dbReference>
<evidence type="ECO:0000313" key="2">
    <source>
        <dbReference type="EMBL" id="ATL47734.1"/>
    </source>
</evidence>
<evidence type="ECO:0000313" key="3">
    <source>
        <dbReference type="Proteomes" id="UP000220133"/>
    </source>
</evidence>
<evidence type="ECO:0008006" key="4">
    <source>
        <dbReference type="Google" id="ProtNLM"/>
    </source>
</evidence>
<proteinExistence type="predicted"/>
<dbReference type="PROSITE" id="PS51257">
    <property type="entry name" value="PROKAR_LIPOPROTEIN"/>
    <property type="match status" value="1"/>
</dbReference>